<keyword evidence="6 11" id="KW-0798">TonB box</keyword>
<keyword evidence="2 9" id="KW-0813">Transport</keyword>
<dbReference type="Gene3D" id="2.40.170.20">
    <property type="entry name" value="TonB-dependent receptor, beta-barrel domain"/>
    <property type="match status" value="1"/>
</dbReference>
<dbReference type="Gene3D" id="2.170.130.10">
    <property type="entry name" value="TonB-dependent receptor, plug domain"/>
    <property type="match status" value="1"/>
</dbReference>
<feature type="region of interest" description="Disordered" evidence="12">
    <location>
        <begin position="1"/>
        <end position="23"/>
    </location>
</feature>
<gene>
    <name evidence="15" type="ORF">HRJ34_16800</name>
</gene>
<keyword evidence="15" id="KW-0675">Receptor</keyword>
<sequence length="1040" mass="112052">MTVCQRPHPSRKVERGTRHRPRSLQKRDWKVINNFNKVSRFGLGCSAVALSIAAFASAPAFAQGAPAAEEEGQVIIVTGSRIPQPNLTSAAPVTVVGSQEIKLQGTTRTEDLLNSLPQVFGDQGGNLANGATGTATVNLRNLGPERTLVLINGRRLMPGDPTSSAADLNFIPAALVKNVEVLTGGASSTYGSDAVAGVVNFIMDTDFEGFKIDGQYSLYQHSNSNSTLEAAHAARGFPFPKGNTVNGGTVDVTVAFGGKFGDDDQGHFMAYAGYRKLKAVTQNKYDYSSCASQVNAAGAVSCGGSATSPNGTFFDWASNTYQIGANRTFQPGFTPYNFAPLNYFQRPDERYTAGVFADYEISPAFHPYMEAMFMDDRTVAQIAESGNFGNTLSVNCDNPLLSPQQLAIACARDNLVTRLTETGFPLVDDGSDPMYPNTPLTFYDPVTGNPYNRGFLQALRRNVEGGPRQDDLQHTSFRIVGGMRGEISPAWSYDTSYVFGRTNFSETYLNEFSASRLNNAIDVIIDPRTGLPACRVFVTGADTNCRPYDMFSLGGVTQDALGYVQTPGFQRGNTQERVFNANITGTLGEYGLKTPWADQGLGINVGVEYRKESLELKTDVAFQTGDLTGQGAATLPVKGSFDVKEVFGEFQLPIVQDGFIKELSVEGGYRYSHYNTGVNTDTYKLALTFAPVSDLKFRASYNRAVRAPNVQDLFAPVRVALNGNSDPCADGSATAAECALTGLPVGNYPVAGNPAGQFNGLIGGNPNLKPEKSTTKTIGLVFQPSFLRGFSATIDGYDIKVTNNIGTYGQDVSIQQCINTGDPTFCSLIHRDATGSLWRSANGYIEDLNRNIGSVKTRGVDVGVNYSTRLGANSLSFNLQGTYLDKFKTDTGIPGVAAYDCAGYYGLVCGTPAPKWRHKARVTYNMENGFGLSLAWRYFGNVKLDRTSSNTTLAGASSPFNQKIKAESYFDLAATFNLNDSYTFRLGVQNLLDNDPPIIGANGTSSVINACTAVFCSGNTFPNVYDSMGRYIYAGITLNF</sequence>
<evidence type="ECO:0000256" key="8">
    <source>
        <dbReference type="ARBA" id="ARBA00023237"/>
    </source>
</evidence>
<dbReference type="InterPro" id="IPR000531">
    <property type="entry name" value="Beta-barrel_TonB"/>
</dbReference>
<evidence type="ECO:0000259" key="13">
    <source>
        <dbReference type="Pfam" id="PF00593"/>
    </source>
</evidence>
<evidence type="ECO:0000256" key="5">
    <source>
        <dbReference type="ARBA" id="ARBA00022729"/>
    </source>
</evidence>
<proteinExistence type="inferred from homology"/>
<keyword evidence="7 9" id="KW-0472">Membrane</keyword>
<organism evidence="15 16">
    <name type="scientific">Rhizorhabdus wittichii</name>
    <dbReference type="NCBI Taxonomy" id="160791"/>
    <lineage>
        <taxon>Bacteria</taxon>
        <taxon>Pseudomonadati</taxon>
        <taxon>Pseudomonadota</taxon>
        <taxon>Alphaproteobacteria</taxon>
        <taxon>Sphingomonadales</taxon>
        <taxon>Sphingomonadaceae</taxon>
        <taxon>Rhizorhabdus</taxon>
    </lineage>
</organism>
<dbReference type="PANTHER" id="PTHR47234">
    <property type="match status" value="1"/>
</dbReference>
<evidence type="ECO:0000256" key="4">
    <source>
        <dbReference type="ARBA" id="ARBA00022692"/>
    </source>
</evidence>
<dbReference type="AlphaFoldDB" id="A0A975CZ63"/>
<evidence type="ECO:0000256" key="12">
    <source>
        <dbReference type="SAM" id="MobiDB-lite"/>
    </source>
</evidence>
<feature type="domain" description="TonB-dependent receptor-like beta-barrel" evidence="13">
    <location>
        <begin position="443"/>
        <end position="991"/>
    </location>
</feature>
<accession>A0A975CZ63</accession>
<evidence type="ECO:0000256" key="3">
    <source>
        <dbReference type="ARBA" id="ARBA00022452"/>
    </source>
</evidence>
<feature type="domain" description="TonB-dependent receptor plug" evidence="14">
    <location>
        <begin position="88"/>
        <end position="198"/>
    </location>
</feature>
<evidence type="ECO:0000256" key="6">
    <source>
        <dbReference type="ARBA" id="ARBA00023077"/>
    </source>
</evidence>
<dbReference type="Pfam" id="PF00593">
    <property type="entry name" value="TonB_dep_Rec_b-barrel"/>
    <property type="match status" value="1"/>
</dbReference>
<feature type="short sequence motif" description="TonB C-terminal box" evidence="10">
    <location>
        <begin position="1023"/>
        <end position="1040"/>
    </location>
</feature>
<dbReference type="PROSITE" id="PS01156">
    <property type="entry name" value="TONB_DEPENDENT_REC_2"/>
    <property type="match status" value="1"/>
</dbReference>
<dbReference type="EMBL" id="CP059319">
    <property type="protein sequence ID" value="QTH20012.1"/>
    <property type="molecule type" value="Genomic_DNA"/>
</dbReference>
<dbReference type="InterPro" id="IPR012910">
    <property type="entry name" value="Plug_dom"/>
</dbReference>
<comment type="similarity">
    <text evidence="9 11">Belongs to the TonB-dependent receptor family.</text>
</comment>
<keyword evidence="5" id="KW-0732">Signal</keyword>
<dbReference type="InterPro" id="IPR037066">
    <property type="entry name" value="Plug_dom_sf"/>
</dbReference>
<comment type="subcellular location">
    <subcellularLocation>
        <location evidence="1 9">Cell outer membrane</location>
        <topology evidence="1 9">Multi-pass membrane protein</topology>
    </subcellularLocation>
</comment>
<dbReference type="PANTHER" id="PTHR47234:SF2">
    <property type="entry name" value="TONB-DEPENDENT RECEPTOR"/>
    <property type="match status" value="1"/>
</dbReference>
<evidence type="ECO:0000256" key="9">
    <source>
        <dbReference type="PROSITE-ProRule" id="PRU01360"/>
    </source>
</evidence>
<reference evidence="15" key="2">
    <citation type="submission" date="2021-04" db="EMBL/GenBank/DDBJ databases">
        <title>Isolation and genomic analysis of the ibuprofen-degrading bacterium Sphingomonas strain MPO218.</title>
        <authorList>
            <person name="Aulestia M."/>
            <person name="Flores A."/>
            <person name="Mangas E.L."/>
            <person name="Perez-Pulido A.J."/>
            <person name="Santero E."/>
            <person name="Camacho E.M."/>
        </authorList>
    </citation>
    <scope>NUCLEOTIDE SEQUENCE</scope>
    <source>
        <strain evidence="15">MPO218</strain>
    </source>
</reference>
<dbReference type="Pfam" id="PF07715">
    <property type="entry name" value="Plug"/>
    <property type="match status" value="1"/>
</dbReference>
<dbReference type="GO" id="GO:0009279">
    <property type="term" value="C:cell outer membrane"/>
    <property type="evidence" value="ECO:0007669"/>
    <property type="project" value="UniProtKB-SubCell"/>
</dbReference>
<dbReference type="Proteomes" id="UP000664914">
    <property type="component" value="Chromosome"/>
</dbReference>
<evidence type="ECO:0000256" key="10">
    <source>
        <dbReference type="PROSITE-ProRule" id="PRU10144"/>
    </source>
</evidence>
<dbReference type="PROSITE" id="PS52016">
    <property type="entry name" value="TONB_DEPENDENT_REC_3"/>
    <property type="match status" value="1"/>
</dbReference>
<evidence type="ECO:0000313" key="15">
    <source>
        <dbReference type="EMBL" id="QTH20012.1"/>
    </source>
</evidence>
<keyword evidence="3 9" id="KW-1134">Transmembrane beta strand</keyword>
<evidence type="ECO:0000256" key="7">
    <source>
        <dbReference type="ARBA" id="ARBA00023136"/>
    </source>
</evidence>
<evidence type="ECO:0000256" key="2">
    <source>
        <dbReference type="ARBA" id="ARBA00022448"/>
    </source>
</evidence>
<dbReference type="InterPro" id="IPR036942">
    <property type="entry name" value="Beta-barrel_TonB_sf"/>
</dbReference>
<evidence type="ECO:0000259" key="14">
    <source>
        <dbReference type="Pfam" id="PF07715"/>
    </source>
</evidence>
<protein>
    <submittedName>
        <fullName evidence="15">TonB-dependent receptor</fullName>
    </submittedName>
</protein>
<dbReference type="InterPro" id="IPR039426">
    <property type="entry name" value="TonB-dep_rcpt-like"/>
</dbReference>
<keyword evidence="4 9" id="KW-0812">Transmembrane</keyword>
<name>A0A975CZ63_9SPHN</name>
<dbReference type="SUPFAM" id="SSF56935">
    <property type="entry name" value="Porins"/>
    <property type="match status" value="1"/>
</dbReference>
<evidence type="ECO:0000256" key="1">
    <source>
        <dbReference type="ARBA" id="ARBA00004571"/>
    </source>
</evidence>
<dbReference type="InterPro" id="IPR010917">
    <property type="entry name" value="TonB_rcpt_CS"/>
</dbReference>
<evidence type="ECO:0000313" key="16">
    <source>
        <dbReference type="Proteomes" id="UP000664914"/>
    </source>
</evidence>
<keyword evidence="8 9" id="KW-0998">Cell outer membrane</keyword>
<reference evidence="15" key="1">
    <citation type="submission" date="2020-07" db="EMBL/GenBank/DDBJ databases">
        <authorList>
            <person name="Camacho E."/>
        </authorList>
    </citation>
    <scope>NUCLEOTIDE SEQUENCE</scope>
    <source>
        <strain evidence="15">MPO218</strain>
    </source>
</reference>
<evidence type="ECO:0000256" key="11">
    <source>
        <dbReference type="RuleBase" id="RU003357"/>
    </source>
</evidence>